<organism evidence="5 6">
    <name type="scientific">Dimargaris cristalligena</name>
    <dbReference type="NCBI Taxonomy" id="215637"/>
    <lineage>
        <taxon>Eukaryota</taxon>
        <taxon>Fungi</taxon>
        <taxon>Fungi incertae sedis</taxon>
        <taxon>Zoopagomycota</taxon>
        <taxon>Kickxellomycotina</taxon>
        <taxon>Dimargaritomycetes</taxon>
        <taxon>Dimargaritales</taxon>
        <taxon>Dimargaritaceae</taxon>
        <taxon>Dimargaris</taxon>
    </lineage>
</organism>
<evidence type="ECO:0000313" key="5">
    <source>
        <dbReference type="EMBL" id="RKP35587.1"/>
    </source>
</evidence>
<dbReference type="PANTHER" id="PTHR12925">
    <property type="entry name" value="HIKESHI FAMILY MEMBER"/>
    <property type="match status" value="1"/>
</dbReference>
<feature type="non-terminal residue" evidence="5">
    <location>
        <position position="1"/>
    </location>
</feature>
<dbReference type="InterPro" id="IPR008493">
    <property type="entry name" value="Hikeshi-like_N"/>
</dbReference>
<feature type="compositionally biased region" description="Polar residues" evidence="2">
    <location>
        <begin position="182"/>
        <end position="200"/>
    </location>
</feature>
<dbReference type="AlphaFoldDB" id="A0A4P9ZQG0"/>
<dbReference type="PANTHER" id="PTHR12925:SF0">
    <property type="entry name" value="PROTEIN HIKESHI"/>
    <property type="match status" value="1"/>
</dbReference>
<keyword evidence="6" id="KW-1185">Reference proteome</keyword>
<evidence type="ECO:0000256" key="1">
    <source>
        <dbReference type="ARBA" id="ARBA00006623"/>
    </source>
</evidence>
<feature type="region of interest" description="Disordered" evidence="2">
    <location>
        <begin position="182"/>
        <end position="201"/>
    </location>
</feature>
<feature type="region of interest" description="Disordered" evidence="2">
    <location>
        <begin position="76"/>
        <end position="110"/>
    </location>
</feature>
<dbReference type="Proteomes" id="UP000268162">
    <property type="component" value="Unassembled WGS sequence"/>
</dbReference>
<feature type="domain" description="Hikeshi-like N-terminal" evidence="3">
    <location>
        <begin position="11"/>
        <end position="134"/>
    </location>
</feature>
<dbReference type="InterPro" id="IPR048364">
    <property type="entry name" value="Hikeshi-like_C"/>
</dbReference>
<feature type="domain" description="Hikeshi-like C-terminal" evidence="4">
    <location>
        <begin position="160"/>
        <end position="226"/>
    </location>
</feature>
<sequence length="228" mass="24596">IMFGCIVAGHVNKYVFELADPATVNHIVVFLLGTIPFETGFAATVHFQWPGGGSQPWQMLGMLSNQKPSAVFRVRNHSSNSTNEGHPAPADDSMMMTNDTTHSTSSPTAPTSVPAILGISIEPQSSVEAQYAQIHPPAASASSTNAVVAWHQPPPPGKVTTATVVKKVMENLYNFVTSFVASEPSPSTSVGQPSRGNGQSIPLKAFEEWYRNLDRKLKYNPDFLNRSS</sequence>
<dbReference type="EMBL" id="ML002833">
    <property type="protein sequence ID" value="RKP35587.1"/>
    <property type="molecule type" value="Genomic_DNA"/>
</dbReference>
<evidence type="ECO:0000256" key="2">
    <source>
        <dbReference type="SAM" id="MobiDB-lite"/>
    </source>
</evidence>
<proteinExistence type="inferred from homology"/>
<accession>A0A4P9ZQG0</accession>
<dbReference type="InterPro" id="IPR031318">
    <property type="entry name" value="OPI10"/>
</dbReference>
<evidence type="ECO:0000313" key="6">
    <source>
        <dbReference type="Proteomes" id="UP000268162"/>
    </source>
</evidence>
<dbReference type="GO" id="GO:0005829">
    <property type="term" value="C:cytosol"/>
    <property type="evidence" value="ECO:0007669"/>
    <property type="project" value="TreeGrafter"/>
</dbReference>
<dbReference type="Pfam" id="PF21057">
    <property type="entry name" value="Hikeshi-like_C"/>
    <property type="match status" value="1"/>
</dbReference>
<evidence type="ECO:0000259" key="4">
    <source>
        <dbReference type="Pfam" id="PF21057"/>
    </source>
</evidence>
<dbReference type="Pfam" id="PF05603">
    <property type="entry name" value="Hikeshi-like_N"/>
    <property type="match status" value="1"/>
</dbReference>
<dbReference type="GO" id="GO:0061608">
    <property type="term" value="F:nuclear import signal receptor activity"/>
    <property type="evidence" value="ECO:0007669"/>
    <property type="project" value="TreeGrafter"/>
</dbReference>
<comment type="similarity">
    <text evidence="1">Belongs to the OPI10 family.</text>
</comment>
<dbReference type="GO" id="GO:0005634">
    <property type="term" value="C:nucleus"/>
    <property type="evidence" value="ECO:0007669"/>
    <property type="project" value="TreeGrafter"/>
</dbReference>
<protein>
    <submittedName>
        <fullName evidence="5">Uncharacterized protein</fullName>
    </submittedName>
</protein>
<dbReference type="STRING" id="215637.A0A4P9ZQG0"/>
<dbReference type="GO" id="GO:0006606">
    <property type="term" value="P:protein import into nucleus"/>
    <property type="evidence" value="ECO:0007669"/>
    <property type="project" value="TreeGrafter"/>
</dbReference>
<evidence type="ECO:0000259" key="3">
    <source>
        <dbReference type="Pfam" id="PF05603"/>
    </source>
</evidence>
<feature type="compositionally biased region" description="Low complexity" evidence="2">
    <location>
        <begin position="100"/>
        <end position="110"/>
    </location>
</feature>
<reference evidence="6" key="1">
    <citation type="journal article" date="2018" name="Nat. Microbiol.">
        <title>Leveraging single-cell genomics to expand the fungal tree of life.</title>
        <authorList>
            <person name="Ahrendt S.R."/>
            <person name="Quandt C.A."/>
            <person name="Ciobanu D."/>
            <person name="Clum A."/>
            <person name="Salamov A."/>
            <person name="Andreopoulos B."/>
            <person name="Cheng J.F."/>
            <person name="Woyke T."/>
            <person name="Pelin A."/>
            <person name="Henrissat B."/>
            <person name="Reynolds N.K."/>
            <person name="Benny G.L."/>
            <person name="Smith M.E."/>
            <person name="James T.Y."/>
            <person name="Grigoriev I.V."/>
        </authorList>
    </citation>
    <scope>NUCLEOTIDE SEQUENCE [LARGE SCALE GENOMIC DNA]</scope>
    <source>
        <strain evidence="6">RSA 468</strain>
    </source>
</reference>
<name>A0A4P9ZQG0_9FUNG</name>
<gene>
    <name evidence="5" type="ORF">BJ085DRAFT_17022</name>
</gene>